<keyword evidence="2" id="KW-1185">Reference proteome</keyword>
<evidence type="ECO:0000313" key="2">
    <source>
        <dbReference type="Proteomes" id="UP000441354"/>
    </source>
</evidence>
<organism evidence="1 2">
    <name type="scientific">Bacillus mesophilum</name>
    <dbReference type="NCBI Taxonomy" id="1071718"/>
    <lineage>
        <taxon>Bacteria</taxon>
        <taxon>Bacillati</taxon>
        <taxon>Bacillota</taxon>
        <taxon>Bacilli</taxon>
        <taxon>Bacillales</taxon>
        <taxon>Bacillaceae</taxon>
        <taxon>Bacillus</taxon>
    </lineage>
</organism>
<sequence length="52" mass="6050">MCWSIETEGYETPAGEVRMVRPRRRVSVEEAQRSPAESEYPGVEISLIYFEK</sequence>
<name>A0A7V7UXF2_9BACI</name>
<dbReference type="EMBL" id="WBOT01000001">
    <property type="protein sequence ID" value="KAB2335916.1"/>
    <property type="molecule type" value="Genomic_DNA"/>
</dbReference>
<comment type="caution">
    <text evidence="1">The sequence shown here is derived from an EMBL/GenBank/DDBJ whole genome shotgun (WGS) entry which is preliminary data.</text>
</comment>
<dbReference type="AlphaFoldDB" id="A0A7V7UXF2"/>
<accession>A0A7V7UXF2</accession>
<proteinExistence type="predicted"/>
<dbReference type="Proteomes" id="UP000441354">
    <property type="component" value="Unassembled WGS sequence"/>
</dbReference>
<protein>
    <submittedName>
        <fullName evidence="1">Multidrug transporter</fullName>
    </submittedName>
</protein>
<gene>
    <name evidence="1" type="ORF">F7732_02200</name>
</gene>
<reference evidence="1 2" key="1">
    <citation type="journal article" date="2014" name="Arch. Microbiol.">
        <title>Bacillus mesophilum sp. nov., strain IITR-54T, a novel 4-chlorobiphenyl dechlorinating bacterium.</title>
        <authorList>
            <person name="Manickam N."/>
            <person name="Singh N.K."/>
            <person name="Bajaj A."/>
            <person name="Kumar R.M."/>
            <person name="Kaur G."/>
            <person name="Kaur N."/>
            <person name="Bala M."/>
            <person name="Kumar A."/>
            <person name="Mayilraj S."/>
        </authorList>
    </citation>
    <scope>NUCLEOTIDE SEQUENCE [LARGE SCALE GENOMIC DNA]</scope>
    <source>
        <strain evidence="1 2">IITR-54</strain>
    </source>
</reference>
<evidence type="ECO:0000313" key="1">
    <source>
        <dbReference type="EMBL" id="KAB2335916.1"/>
    </source>
</evidence>